<dbReference type="CDD" id="cd00303">
    <property type="entry name" value="retropepsin_like"/>
    <property type="match status" value="1"/>
</dbReference>
<feature type="region of interest" description="Disordered" evidence="1">
    <location>
        <begin position="32"/>
        <end position="55"/>
    </location>
</feature>
<dbReference type="PANTHER" id="PTHR33240">
    <property type="entry name" value="OS08G0508500 PROTEIN"/>
    <property type="match status" value="1"/>
</dbReference>
<feature type="compositionally biased region" description="Acidic residues" evidence="1">
    <location>
        <begin position="45"/>
        <end position="55"/>
    </location>
</feature>
<proteinExistence type="predicted"/>
<dbReference type="Gene3D" id="2.40.70.10">
    <property type="entry name" value="Acid Proteases"/>
    <property type="match status" value="1"/>
</dbReference>
<gene>
    <name evidence="2" type="ORF">U9M48_029792</name>
</gene>
<organism evidence="2 3">
    <name type="scientific">Paspalum notatum var. saurae</name>
    <dbReference type="NCBI Taxonomy" id="547442"/>
    <lineage>
        <taxon>Eukaryota</taxon>
        <taxon>Viridiplantae</taxon>
        <taxon>Streptophyta</taxon>
        <taxon>Embryophyta</taxon>
        <taxon>Tracheophyta</taxon>
        <taxon>Spermatophyta</taxon>
        <taxon>Magnoliopsida</taxon>
        <taxon>Liliopsida</taxon>
        <taxon>Poales</taxon>
        <taxon>Poaceae</taxon>
        <taxon>PACMAD clade</taxon>
        <taxon>Panicoideae</taxon>
        <taxon>Andropogonodae</taxon>
        <taxon>Paspaleae</taxon>
        <taxon>Paspalinae</taxon>
        <taxon>Paspalum</taxon>
    </lineage>
</organism>
<protein>
    <recommendedName>
        <fullName evidence="4">Retrotransposon protein, putative, unclassified</fullName>
    </recommendedName>
</protein>
<dbReference type="InterPro" id="IPR021109">
    <property type="entry name" value="Peptidase_aspartic_dom_sf"/>
</dbReference>
<evidence type="ECO:0000313" key="3">
    <source>
        <dbReference type="Proteomes" id="UP001341281"/>
    </source>
</evidence>
<accession>A0AAQ3TZK8</accession>
<evidence type="ECO:0008006" key="4">
    <source>
        <dbReference type="Google" id="ProtNLM"/>
    </source>
</evidence>
<evidence type="ECO:0000313" key="2">
    <source>
        <dbReference type="EMBL" id="WVZ82538.1"/>
    </source>
</evidence>
<keyword evidence="3" id="KW-1185">Reference proteome</keyword>
<dbReference type="PANTHER" id="PTHR33240:SF15">
    <property type="entry name" value="GAG-PRO-LIKE PROTEIN"/>
    <property type="match status" value="1"/>
</dbReference>
<sequence length="264" mass="28985">MRKVREDEAEKARDEWLNEIKPTVPVRKEWRAKPVKAPAVPAHSDDEDDMLDDEGSPVIKDGSPPHDAMDMNMVFILPSEFQAVEESETAQLYLGPQEAVFQKPDESSKHLKPLYLKGHINGRPIPRMMVDGGAAVNFMPYSLFKKLGREDSELIKTNLTLNGFGGEPTEAMGVISMELTIGSKTIPTAFFVADKQDDDVEIVHADTSAFIAMADASANWQHGNAQCVSGLDLTECDFLSVTKDGFVPVVVKPAAAARLSNLML</sequence>
<dbReference type="Proteomes" id="UP001341281">
    <property type="component" value="Chromosome 06"/>
</dbReference>
<dbReference type="SUPFAM" id="SSF50630">
    <property type="entry name" value="Acid proteases"/>
    <property type="match status" value="1"/>
</dbReference>
<evidence type="ECO:0000256" key="1">
    <source>
        <dbReference type="SAM" id="MobiDB-lite"/>
    </source>
</evidence>
<dbReference type="Pfam" id="PF13650">
    <property type="entry name" value="Asp_protease_2"/>
    <property type="match status" value="1"/>
</dbReference>
<reference evidence="2 3" key="1">
    <citation type="submission" date="2024-02" db="EMBL/GenBank/DDBJ databases">
        <title>High-quality chromosome-scale genome assembly of Pensacola bahiagrass (Paspalum notatum Flugge var. saurae).</title>
        <authorList>
            <person name="Vega J.M."/>
            <person name="Podio M."/>
            <person name="Orjuela J."/>
            <person name="Siena L.A."/>
            <person name="Pessino S.C."/>
            <person name="Combes M.C."/>
            <person name="Mariac C."/>
            <person name="Albertini E."/>
            <person name="Pupilli F."/>
            <person name="Ortiz J.P.A."/>
            <person name="Leblanc O."/>
        </authorList>
    </citation>
    <scope>NUCLEOTIDE SEQUENCE [LARGE SCALE GENOMIC DNA]</scope>
    <source>
        <strain evidence="2">R1</strain>
        <tissue evidence="2">Leaf</tissue>
    </source>
</reference>
<dbReference type="AlphaFoldDB" id="A0AAQ3TZK8"/>
<dbReference type="EMBL" id="CP144750">
    <property type="protein sequence ID" value="WVZ82538.1"/>
    <property type="molecule type" value="Genomic_DNA"/>
</dbReference>
<name>A0AAQ3TZK8_PASNO</name>